<reference evidence="1" key="2">
    <citation type="submission" date="2020-09" db="EMBL/GenBank/DDBJ databases">
        <authorList>
            <person name="Sun Q."/>
            <person name="Zhou Y."/>
        </authorList>
    </citation>
    <scope>NUCLEOTIDE SEQUENCE</scope>
    <source>
        <strain evidence="1">CGMCC 1.10998</strain>
    </source>
</reference>
<protein>
    <submittedName>
        <fullName evidence="1">Gamma-glutamyl-gamma-aminobutyrate hydrolase</fullName>
    </submittedName>
</protein>
<evidence type="ECO:0000313" key="1">
    <source>
        <dbReference type="EMBL" id="GGC88422.1"/>
    </source>
</evidence>
<keyword evidence="1" id="KW-0378">Hydrolase</keyword>
<keyword evidence="2" id="KW-1185">Reference proteome</keyword>
<dbReference type="InterPro" id="IPR011697">
    <property type="entry name" value="Peptidase_C26"/>
</dbReference>
<reference evidence="1" key="1">
    <citation type="journal article" date="2014" name="Int. J. Syst. Evol. Microbiol.">
        <title>Complete genome sequence of Corynebacterium casei LMG S-19264T (=DSM 44701T), isolated from a smear-ripened cheese.</title>
        <authorList>
            <consortium name="US DOE Joint Genome Institute (JGI-PGF)"/>
            <person name="Walter F."/>
            <person name="Albersmeier A."/>
            <person name="Kalinowski J."/>
            <person name="Ruckert C."/>
        </authorList>
    </citation>
    <scope>NUCLEOTIDE SEQUENCE</scope>
    <source>
        <strain evidence="1">CGMCC 1.10998</strain>
    </source>
</reference>
<name>A0A916UUF3_9BURK</name>
<dbReference type="PANTHER" id="PTHR43235:SF1">
    <property type="entry name" value="GLUTAMINE AMIDOTRANSFERASE PB2B2.05-RELATED"/>
    <property type="match status" value="1"/>
</dbReference>
<dbReference type="AlphaFoldDB" id="A0A916UUF3"/>
<dbReference type="GO" id="GO:0005829">
    <property type="term" value="C:cytosol"/>
    <property type="evidence" value="ECO:0007669"/>
    <property type="project" value="TreeGrafter"/>
</dbReference>
<dbReference type="Proteomes" id="UP000637423">
    <property type="component" value="Unassembled WGS sequence"/>
</dbReference>
<dbReference type="Gene3D" id="3.40.50.880">
    <property type="match status" value="1"/>
</dbReference>
<accession>A0A916UUF3</accession>
<dbReference type="InterPro" id="IPR029062">
    <property type="entry name" value="Class_I_gatase-like"/>
</dbReference>
<sequence>MTRPLIAITPDRSDNIQHIESTYFIRRNYCSAIAKAGGTAIILPYQMDAIDHYLDLADGLVLSGGMFDISPALYGAASKYPQQVSLKPDRTDFETAILQGALARNIPILGICGGMQLIAVAKGASLHQHLPSDIATTIEHKQQPCDQPAHRITVHQGSLLHQILDVDELHINSLHHQAVAQDNIEAGAGVRVSAVADDGVVEAIEVQGHPFCVGVQWHPEYAVNTCESNLFSALVRAAACAGRP</sequence>
<organism evidence="1 2">
    <name type="scientific">Undibacterium terreum</name>
    <dbReference type="NCBI Taxonomy" id="1224302"/>
    <lineage>
        <taxon>Bacteria</taxon>
        <taxon>Pseudomonadati</taxon>
        <taxon>Pseudomonadota</taxon>
        <taxon>Betaproteobacteria</taxon>
        <taxon>Burkholderiales</taxon>
        <taxon>Oxalobacteraceae</taxon>
        <taxon>Undibacterium</taxon>
    </lineage>
</organism>
<dbReference type="GO" id="GO:0006598">
    <property type="term" value="P:polyamine catabolic process"/>
    <property type="evidence" value="ECO:0007669"/>
    <property type="project" value="TreeGrafter"/>
</dbReference>
<dbReference type="PROSITE" id="PS51273">
    <property type="entry name" value="GATASE_TYPE_1"/>
    <property type="match status" value="1"/>
</dbReference>
<evidence type="ECO:0000313" key="2">
    <source>
        <dbReference type="Proteomes" id="UP000637423"/>
    </source>
</evidence>
<dbReference type="Pfam" id="PF07722">
    <property type="entry name" value="Peptidase_C26"/>
    <property type="match status" value="1"/>
</dbReference>
<gene>
    <name evidence="1" type="ORF">GCM10011396_39520</name>
</gene>
<dbReference type="InterPro" id="IPR044668">
    <property type="entry name" value="PuuD-like"/>
</dbReference>
<dbReference type="EMBL" id="BMED01000004">
    <property type="protein sequence ID" value="GGC88422.1"/>
    <property type="molecule type" value="Genomic_DNA"/>
</dbReference>
<comment type="caution">
    <text evidence="1">The sequence shown here is derived from an EMBL/GenBank/DDBJ whole genome shotgun (WGS) entry which is preliminary data.</text>
</comment>
<dbReference type="RefSeq" id="WP_188567834.1">
    <property type="nucleotide sequence ID" value="NZ_BMED01000004.1"/>
</dbReference>
<dbReference type="GO" id="GO:0033969">
    <property type="term" value="F:gamma-glutamyl-gamma-aminobutyrate hydrolase activity"/>
    <property type="evidence" value="ECO:0007669"/>
    <property type="project" value="TreeGrafter"/>
</dbReference>
<dbReference type="PANTHER" id="PTHR43235">
    <property type="entry name" value="GLUTAMINE AMIDOTRANSFERASE PB2B2.05-RELATED"/>
    <property type="match status" value="1"/>
</dbReference>
<dbReference type="SUPFAM" id="SSF52317">
    <property type="entry name" value="Class I glutamine amidotransferase-like"/>
    <property type="match status" value="1"/>
</dbReference>
<proteinExistence type="predicted"/>
<dbReference type="CDD" id="cd01745">
    <property type="entry name" value="GATase1_2"/>
    <property type="match status" value="1"/>
</dbReference>